<dbReference type="PANTHER" id="PTHR31975:SF1">
    <property type="entry name" value="BUD SITE SELECTION PROTEIN 7-RELATED"/>
    <property type="match status" value="1"/>
</dbReference>
<dbReference type="GO" id="GO:0034044">
    <property type="term" value="C:exomer complex"/>
    <property type="evidence" value="ECO:0007669"/>
    <property type="project" value="TreeGrafter"/>
</dbReference>
<dbReference type="InterPro" id="IPR015374">
    <property type="entry name" value="ChAPs"/>
</dbReference>
<dbReference type="EMBL" id="JABWAD010000064">
    <property type="protein sequence ID" value="KAF6061185.1"/>
    <property type="molecule type" value="Genomic_DNA"/>
</dbReference>
<name>A0A8H6BRI8_CANAX</name>
<proteinExistence type="predicted"/>
<dbReference type="GO" id="GO:0006893">
    <property type="term" value="P:Golgi to plasma membrane transport"/>
    <property type="evidence" value="ECO:0007669"/>
    <property type="project" value="TreeGrafter"/>
</dbReference>
<comment type="caution">
    <text evidence="1">The sequence shown here is derived from an EMBL/GenBank/DDBJ whole genome shotgun (WGS) entry which is preliminary data.</text>
</comment>
<dbReference type="Proteomes" id="UP000536275">
    <property type="component" value="Unassembled WGS sequence"/>
</dbReference>
<organism evidence="1 2">
    <name type="scientific">Candida albicans</name>
    <name type="common">Yeast</name>
    <dbReference type="NCBI Taxonomy" id="5476"/>
    <lineage>
        <taxon>Eukaryota</taxon>
        <taxon>Fungi</taxon>
        <taxon>Dikarya</taxon>
        <taxon>Ascomycota</taxon>
        <taxon>Saccharomycotina</taxon>
        <taxon>Pichiomycetes</taxon>
        <taxon>Debaryomycetaceae</taxon>
        <taxon>Candida/Lodderomyces clade</taxon>
        <taxon>Candida</taxon>
    </lineage>
</organism>
<sequence>MGKLRGSLVGIRANLQHQDIGPPDLIHRSIYAGSKSALYNQNDFVKDKQKKDDDGYVGYYHFVNGLKPQSSEQYIMELIKHGAPYKRDAIITYCTYNIFSKTDFRMKYTSEIHPNYLKELDASQIVRFIYYLDNPDNQLVGLVNFPDYVKDKEAILGSLDILTKHLPKGYMTGTSSGYGAPTSCGDDKKTNYYRNRLVDAIIRLD</sequence>
<gene>
    <name evidence="1" type="ORF">FOB64_006479</name>
</gene>
<dbReference type="PANTHER" id="PTHR31975">
    <property type="entry name" value="BUD SITE SELECTION PROTEIN 7-RELATED"/>
    <property type="match status" value="1"/>
</dbReference>
<evidence type="ECO:0000313" key="1">
    <source>
        <dbReference type="EMBL" id="KAF6061185.1"/>
    </source>
</evidence>
<dbReference type="AlphaFoldDB" id="A0A8H6BRI8"/>
<reference evidence="1 2" key="1">
    <citation type="submission" date="2020-03" db="EMBL/GenBank/DDBJ databases">
        <title>FDA dAtabase for Regulatory Grade micrObial Sequences (FDA-ARGOS): Supporting development and validation of Infectious Disease Dx tests.</title>
        <authorList>
            <person name="Campos J."/>
            <person name="Goldberg B."/>
            <person name="Tallon L."/>
            <person name="Sadzewicz L."/>
            <person name="Vavikolanu K."/>
            <person name="Mehta A."/>
            <person name="Aluvathingal J."/>
            <person name="Nadendla S."/>
            <person name="Nandy P."/>
            <person name="Geyer C."/>
            <person name="Yan Y."/>
            <person name="Sichtig H."/>
        </authorList>
    </citation>
    <scope>NUCLEOTIDE SEQUENCE [LARGE SCALE GENOMIC DNA]</scope>
    <source>
        <strain evidence="1 2">FDAARGOS_656</strain>
    </source>
</reference>
<evidence type="ECO:0000313" key="2">
    <source>
        <dbReference type="Proteomes" id="UP000536275"/>
    </source>
</evidence>
<accession>A0A8H6BRI8</accession>
<protein>
    <submittedName>
        <fullName evidence="1">Uncharacterized protein</fullName>
    </submittedName>
</protein>